<accession>D7E1A6</accession>
<dbReference type="HOGENOM" id="CLU_3009800_0_0_3"/>
<name>D7E1A6_NOSA0</name>
<evidence type="ECO:0000313" key="2">
    <source>
        <dbReference type="Proteomes" id="UP000001511"/>
    </source>
</evidence>
<keyword evidence="2" id="KW-1185">Reference proteome</keyword>
<dbReference type="KEGG" id="naz:Aazo_2986"/>
<dbReference type="EMBL" id="CP002059">
    <property type="protein sequence ID" value="ADI64783.1"/>
    <property type="molecule type" value="Genomic_DNA"/>
</dbReference>
<proteinExistence type="predicted"/>
<sequence>MLLLEEPSSENSASRRLVQQNPKRIQRDLFRDLESLVYLRCTVLAQTKIMQALMGH</sequence>
<dbReference type="Proteomes" id="UP000001511">
    <property type="component" value="Chromosome"/>
</dbReference>
<evidence type="ECO:0000313" key="1">
    <source>
        <dbReference type="EMBL" id="ADI64783.1"/>
    </source>
</evidence>
<gene>
    <name evidence="1" type="ordered locus">Aazo_2986</name>
</gene>
<protein>
    <submittedName>
        <fullName evidence="1">Uncharacterized protein</fullName>
    </submittedName>
</protein>
<organism evidence="1 2">
    <name type="scientific">Nostoc azollae (strain 0708)</name>
    <name type="common">Anabaena azollae (strain 0708)</name>
    <dbReference type="NCBI Taxonomy" id="551115"/>
    <lineage>
        <taxon>Bacteria</taxon>
        <taxon>Bacillati</taxon>
        <taxon>Cyanobacteriota</taxon>
        <taxon>Cyanophyceae</taxon>
        <taxon>Nostocales</taxon>
        <taxon>Nostocaceae</taxon>
        <taxon>Trichormus</taxon>
    </lineage>
</organism>
<dbReference type="AlphaFoldDB" id="D7E1A6"/>
<reference evidence="1 2" key="1">
    <citation type="journal article" date="2010" name="PLoS ONE">
        <title>Genome erosion in a nitrogen-fixing vertically transmitted endosymbiotic multicellular cyanobacterium.</title>
        <authorList>
            <person name="Ran L."/>
            <person name="Larsson J."/>
            <person name="Vigil-Stenman T."/>
            <person name="Nylander J.A."/>
            <person name="Ininbergs K."/>
            <person name="Zheng W.W."/>
            <person name="Lapidus A."/>
            <person name="Lowry S."/>
            <person name="Haselkorn R."/>
            <person name="Bergman B."/>
        </authorList>
    </citation>
    <scope>NUCLEOTIDE SEQUENCE [LARGE SCALE GENOMIC DNA]</scope>
    <source>
        <strain evidence="1 2">0708</strain>
    </source>
</reference>